<comment type="caution">
    <text evidence="1">The sequence shown here is derived from an EMBL/GenBank/DDBJ whole genome shotgun (WGS) entry which is preliminary data.</text>
</comment>
<proteinExistence type="predicted"/>
<feature type="non-terminal residue" evidence="1">
    <location>
        <position position="1"/>
    </location>
</feature>
<evidence type="ECO:0000313" key="1">
    <source>
        <dbReference type="EMBL" id="CAF4711153.1"/>
    </source>
</evidence>
<protein>
    <submittedName>
        <fullName evidence="1">Uncharacterized protein</fullName>
    </submittedName>
</protein>
<accession>A0A821J9C4</accession>
<dbReference type="Proteomes" id="UP000663866">
    <property type="component" value="Unassembled WGS sequence"/>
</dbReference>
<evidence type="ECO:0000313" key="2">
    <source>
        <dbReference type="Proteomes" id="UP000663866"/>
    </source>
</evidence>
<keyword evidence="2" id="KW-1185">Reference proteome</keyword>
<dbReference type="EMBL" id="CAJOBG010103069">
    <property type="protein sequence ID" value="CAF4711153.1"/>
    <property type="molecule type" value="Genomic_DNA"/>
</dbReference>
<sequence>CFLSLAPAVIGDDRPSMKYDESSVDNYMK</sequence>
<organism evidence="1 2">
    <name type="scientific">Rotaria magnacalcarata</name>
    <dbReference type="NCBI Taxonomy" id="392030"/>
    <lineage>
        <taxon>Eukaryota</taxon>
        <taxon>Metazoa</taxon>
        <taxon>Spiralia</taxon>
        <taxon>Gnathifera</taxon>
        <taxon>Rotifera</taxon>
        <taxon>Eurotatoria</taxon>
        <taxon>Bdelloidea</taxon>
        <taxon>Philodinida</taxon>
        <taxon>Philodinidae</taxon>
        <taxon>Rotaria</taxon>
    </lineage>
</organism>
<dbReference type="AlphaFoldDB" id="A0A821J9C4"/>
<reference evidence="1" key="1">
    <citation type="submission" date="2021-02" db="EMBL/GenBank/DDBJ databases">
        <authorList>
            <person name="Nowell W R."/>
        </authorList>
    </citation>
    <scope>NUCLEOTIDE SEQUENCE</scope>
</reference>
<name>A0A821J9C4_9BILA</name>
<gene>
    <name evidence="1" type="ORF">OVN521_LOCUS48748</name>
</gene>